<organism evidence="3 4">
    <name type="scientific">Fervidicola ferrireducens</name>
    <dbReference type="NCBI Taxonomy" id="520764"/>
    <lineage>
        <taxon>Bacteria</taxon>
        <taxon>Bacillati</taxon>
        <taxon>Bacillota</taxon>
        <taxon>Clostridia</taxon>
        <taxon>Thermosediminibacterales</taxon>
        <taxon>Thermosediminibacteraceae</taxon>
        <taxon>Fervidicola</taxon>
    </lineage>
</organism>
<name>A0A140LBU2_9FIRM</name>
<dbReference type="InterPro" id="IPR051399">
    <property type="entry name" value="RNA-guided_DNA_endo/Transpos"/>
</dbReference>
<keyword evidence="1" id="KW-0238">DNA-binding</keyword>
<dbReference type="PATRIC" id="fig|520764.3.peg.659"/>
<proteinExistence type="predicted"/>
<protein>
    <recommendedName>
        <fullName evidence="2">Cas12f1-like TNB domain-containing protein</fullName>
    </recommendedName>
</protein>
<dbReference type="InterPro" id="IPR010095">
    <property type="entry name" value="Cas12f1-like_TNB"/>
</dbReference>
<dbReference type="EMBL" id="LOED01000005">
    <property type="protein sequence ID" value="KXG78017.1"/>
    <property type="molecule type" value="Genomic_DNA"/>
</dbReference>
<dbReference type="Pfam" id="PF07282">
    <property type="entry name" value="Cas12f1-like_TNB"/>
    <property type="match status" value="1"/>
</dbReference>
<dbReference type="AlphaFoldDB" id="A0A140LBU2"/>
<accession>A0A140LBU2</accession>
<keyword evidence="4" id="KW-1185">Reference proteome</keyword>
<sequence length="372" mass="42101">MQTVTLKVKLLSPNKGKLEKMALMLETYRKACSWFLKQAETLKTTSRAKLNRETYHKACELFDLNRGTLQCAMLKALSAYRSYLSRTKNGKKSSLPKFDRIVPVMVRQDCYSIHQLPSGTWVIKFPVSSGRSQIAVPIATSEYHTKRLQDLAGGSCRQGSMEIWLGKDGEWYAAISLIYETHLNEPCGVIGVDFGIVKLAVLSNNIFFDGRHVRWRKERWAARRAALQKAGRLSRVKKEAGRETRWMRYINHCISKRIVEIAKKEGKAIALENLLGIRERTKGSKKFNRMMSGWNFRELASFIEYKAALAGVPVIYVDPKETSKTCPKCGNASRYNRKAQGWFKCIKCGYQSDADRVGAINIAARGLDALGA</sequence>
<evidence type="ECO:0000256" key="1">
    <source>
        <dbReference type="ARBA" id="ARBA00023125"/>
    </source>
</evidence>
<dbReference type="RefSeq" id="WP_083515018.1">
    <property type="nucleotide sequence ID" value="NZ_LOED01000005.1"/>
</dbReference>
<dbReference type="PANTHER" id="PTHR30405">
    <property type="entry name" value="TRANSPOSASE"/>
    <property type="match status" value="1"/>
</dbReference>
<feature type="domain" description="Cas12f1-like TNB" evidence="2">
    <location>
        <begin position="296"/>
        <end position="362"/>
    </location>
</feature>
<dbReference type="GO" id="GO:0003677">
    <property type="term" value="F:DNA binding"/>
    <property type="evidence" value="ECO:0007669"/>
    <property type="project" value="UniProtKB-KW"/>
</dbReference>
<comment type="caution">
    <text evidence="3">The sequence shown here is derived from an EMBL/GenBank/DDBJ whole genome shotgun (WGS) entry which is preliminary data.</text>
</comment>
<gene>
    <name evidence="3" type="ORF">AN618_06290</name>
</gene>
<dbReference type="InParanoid" id="A0A140LBU2"/>
<dbReference type="PANTHER" id="PTHR30405:SF11">
    <property type="entry name" value="RNA-GUIDED DNA ENDONUCLEASE RV2885C-RELATED"/>
    <property type="match status" value="1"/>
</dbReference>
<dbReference type="NCBIfam" id="TIGR01766">
    <property type="entry name" value="IS200/IS605 family accessory protein TnpB-like domain"/>
    <property type="match status" value="1"/>
</dbReference>
<evidence type="ECO:0000313" key="3">
    <source>
        <dbReference type="EMBL" id="KXG78017.1"/>
    </source>
</evidence>
<evidence type="ECO:0000259" key="2">
    <source>
        <dbReference type="Pfam" id="PF07282"/>
    </source>
</evidence>
<dbReference type="STRING" id="520764.AN618_06290"/>
<reference evidence="3 4" key="1">
    <citation type="submission" date="2015-12" db="EMBL/GenBank/DDBJ databases">
        <title>Draft genome sequnece of Fervidicola ferrireducens strain Y170.</title>
        <authorList>
            <person name="Patel B.K."/>
        </authorList>
    </citation>
    <scope>NUCLEOTIDE SEQUENCE [LARGE SCALE GENOMIC DNA]</scope>
    <source>
        <strain evidence="3 4">Y170</strain>
    </source>
</reference>
<dbReference type="NCBIfam" id="NF040570">
    <property type="entry name" value="guided_TnpB"/>
    <property type="match status" value="1"/>
</dbReference>
<dbReference type="Proteomes" id="UP000070427">
    <property type="component" value="Unassembled WGS sequence"/>
</dbReference>
<evidence type="ECO:0000313" key="4">
    <source>
        <dbReference type="Proteomes" id="UP000070427"/>
    </source>
</evidence>